<dbReference type="EMBL" id="VJWA01000001">
    <property type="protein sequence ID" value="TRW17503.1"/>
    <property type="molecule type" value="Genomic_DNA"/>
</dbReference>
<feature type="domain" description="Multidrug resistance protein MdtA-like C-terminal permuted SH3" evidence="5">
    <location>
        <begin position="278"/>
        <end position="339"/>
    </location>
</feature>
<dbReference type="Gene3D" id="2.40.30.170">
    <property type="match status" value="1"/>
</dbReference>
<dbReference type="InterPro" id="IPR058627">
    <property type="entry name" value="MdtA-like_C"/>
</dbReference>
<dbReference type="Gene3D" id="1.10.287.470">
    <property type="entry name" value="Helix hairpin bin"/>
    <property type="match status" value="1"/>
</dbReference>
<reference evidence="6 7" key="1">
    <citation type="submission" date="2019-07" db="EMBL/GenBank/DDBJ databases">
        <title>Novel species isolated from glacier.</title>
        <authorList>
            <person name="Liu Q."/>
            <person name="Xin Y.-H."/>
        </authorList>
    </citation>
    <scope>NUCLEOTIDE SEQUENCE [LARGE SCALE GENOMIC DNA]</scope>
    <source>
        <strain evidence="6 7">LB1R16</strain>
    </source>
</reference>
<dbReference type="Pfam" id="PF25967">
    <property type="entry name" value="RND-MFP_C"/>
    <property type="match status" value="1"/>
</dbReference>
<dbReference type="GO" id="GO:1990281">
    <property type="term" value="C:efflux pump complex"/>
    <property type="evidence" value="ECO:0007669"/>
    <property type="project" value="TreeGrafter"/>
</dbReference>
<keyword evidence="7" id="KW-1185">Reference proteome</keyword>
<evidence type="ECO:0000256" key="2">
    <source>
        <dbReference type="ARBA" id="ARBA00009477"/>
    </source>
</evidence>
<organism evidence="6 7">
    <name type="scientific">Glacieibacterium frigidum</name>
    <dbReference type="NCBI Taxonomy" id="2593303"/>
    <lineage>
        <taxon>Bacteria</taxon>
        <taxon>Pseudomonadati</taxon>
        <taxon>Pseudomonadota</taxon>
        <taxon>Alphaproteobacteria</taxon>
        <taxon>Sphingomonadales</taxon>
        <taxon>Sphingosinicellaceae</taxon>
        <taxon>Glacieibacterium</taxon>
    </lineage>
</organism>
<evidence type="ECO:0000259" key="5">
    <source>
        <dbReference type="Pfam" id="PF25967"/>
    </source>
</evidence>
<protein>
    <submittedName>
        <fullName evidence="6">Efflux RND transporter periplasmic adaptor subunit</fullName>
    </submittedName>
</protein>
<comment type="caution">
    <text evidence="6">The sequence shown here is derived from an EMBL/GenBank/DDBJ whole genome shotgun (WGS) entry which is preliminary data.</text>
</comment>
<dbReference type="Pfam" id="PF25917">
    <property type="entry name" value="BSH_RND"/>
    <property type="match status" value="1"/>
</dbReference>
<proteinExistence type="inferred from homology"/>
<evidence type="ECO:0000313" key="6">
    <source>
        <dbReference type="EMBL" id="TRW17503.1"/>
    </source>
</evidence>
<accession>A0A552UGZ3</accession>
<dbReference type="InterPro" id="IPR006143">
    <property type="entry name" value="RND_pump_MFP"/>
</dbReference>
<comment type="similarity">
    <text evidence="2">Belongs to the membrane fusion protein (MFP) (TC 8.A.1) family.</text>
</comment>
<dbReference type="PROSITE" id="PS51257">
    <property type="entry name" value="PROKAR_LIPOPROTEIN"/>
    <property type="match status" value="1"/>
</dbReference>
<dbReference type="NCBIfam" id="TIGR01730">
    <property type="entry name" value="RND_mfp"/>
    <property type="match status" value="1"/>
</dbReference>
<dbReference type="PANTHER" id="PTHR30469:SF15">
    <property type="entry name" value="HLYD FAMILY OF SECRETION PROTEINS"/>
    <property type="match status" value="1"/>
</dbReference>
<dbReference type="Proteomes" id="UP000317894">
    <property type="component" value="Unassembled WGS sequence"/>
</dbReference>
<dbReference type="PANTHER" id="PTHR30469">
    <property type="entry name" value="MULTIDRUG RESISTANCE PROTEIN MDTA"/>
    <property type="match status" value="1"/>
</dbReference>
<evidence type="ECO:0000256" key="3">
    <source>
        <dbReference type="ARBA" id="ARBA00022448"/>
    </source>
</evidence>
<dbReference type="GO" id="GO:0015562">
    <property type="term" value="F:efflux transmembrane transporter activity"/>
    <property type="evidence" value="ECO:0007669"/>
    <property type="project" value="TreeGrafter"/>
</dbReference>
<gene>
    <name evidence="6" type="ORF">FMM06_04915</name>
</gene>
<dbReference type="Gene3D" id="2.40.50.100">
    <property type="match status" value="1"/>
</dbReference>
<feature type="domain" description="Multidrug resistance protein MdtA-like barrel-sandwich hybrid" evidence="4">
    <location>
        <begin position="71"/>
        <end position="183"/>
    </location>
</feature>
<sequence>MKLAGQHVRRAVIGCALAVAGCGDGAPPPAAETPIAVRIAPAVPAGTDASLDITGTVRLKRETQLGFNTPGRIAAIGVLEGQRVGAGQVLARLDPTGLDAASASAQAEAVRTAADLKRLRTLGEQGWVTRARVESAEAGAVAARARVTQAGFDARLSRIVAPAAGVVLRRAAEPGQMVAAGTPVLVLGETGSGYVLRLPVSDADLAKLRLGQGAAVTLPALSPNPIAATVGEIAARGDERTGTFQVELRLPPVAGLRSGLIGTARLRVGGQGPAAGPVAVPASAVFAARADEGFVYVYTPATNIVRTRMVGVGPLGDRAVIVTRGLNIGESVVVSGVDRLRDGMRVAVAR</sequence>
<dbReference type="SUPFAM" id="SSF111369">
    <property type="entry name" value="HlyD-like secretion proteins"/>
    <property type="match status" value="1"/>
</dbReference>
<evidence type="ECO:0000313" key="7">
    <source>
        <dbReference type="Proteomes" id="UP000317894"/>
    </source>
</evidence>
<name>A0A552UGZ3_9SPHN</name>
<evidence type="ECO:0000256" key="1">
    <source>
        <dbReference type="ARBA" id="ARBA00004196"/>
    </source>
</evidence>
<keyword evidence="3" id="KW-0813">Transport</keyword>
<evidence type="ECO:0000259" key="4">
    <source>
        <dbReference type="Pfam" id="PF25917"/>
    </source>
</evidence>
<dbReference type="InterPro" id="IPR058625">
    <property type="entry name" value="MdtA-like_BSH"/>
</dbReference>
<dbReference type="AlphaFoldDB" id="A0A552UGZ3"/>
<dbReference type="Gene3D" id="2.40.420.20">
    <property type="match status" value="1"/>
</dbReference>
<dbReference type="OrthoDB" id="9806939at2"/>
<comment type="subcellular location">
    <subcellularLocation>
        <location evidence="1">Cell envelope</location>
    </subcellularLocation>
</comment>